<name>A0A4R6RJF9_9HYPH</name>
<dbReference type="CDD" id="cd00198">
    <property type="entry name" value="vWFA"/>
    <property type="match status" value="1"/>
</dbReference>
<feature type="signal peptide" evidence="1">
    <location>
        <begin position="1"/>
        <end position="30"/>
    </location>
</feature>
<dbReference type="EMBL" id="SNXY01000006">
    <property type="protein sequence ID" value="TDP86699.1"/>
    <property type="molecule type" value="Genomic_DNA"/>
</dbReference>
<sequence length="261" mass="26434">MVRAPFPGSAWLAAAALASTCLAAAAPAGAEERVDLELVLAVDVSGSMDRDEQELQRAGYVAAIRSPEVLAAIEGGLGGRIALAYVEWAGTDRQRVVVPWTLIDGAAAAEGFATRLAAAPVGTMRGTSISGGLTAAAQLFPGNGYVGLRRVVDISGDGPNNMGPPVAATRDQVLGLGIVVNGLPIALKSGAGGTDGSRGLAGYYARCVIGGPGAFVVEVTGREQFADAIRRKLVLEIADAGGGADLVFAEPLRDTGYSCGR</sequence>
<gene>
    <name evidence="2" type="ORF">EDD54_0579</name>
</gene>
<dbReference type="Gene3D" id="3.40.50.410">
    <property type="entry name" value="von Willebrand factor, type A domain"/>
    <property type="match status" value="1"/>
</dbReference>
<evidence type="ECO:0000313" key="3">
    <source>
        <dbReference type="Proteomes" id="UP000294547"/>
    </source>
</evidence>
<dbReference type="Proteomes" id="UP000294547">
    <property type="component" value="Unassembled WGS sequence"/>
</dbReference>
<dbReference type="AlphaFoldDB" id="A0A4R6RJF9"/>
<feature type="chain" id="PRO_5020203848" evidence="1">
    <location>
        <begin position="31"/>
        <end position="261"/>
    </location>
</feature>
<dbReference type="RefSeq" id="WP_126536752.1">
    <property type="nucleotide sequence ID" value="NZ_BSPM01000008.1"/>
</dbReference>
<dbReference type="OrthoDB" id="9792179at2"/>
<keyword evidence="1" id="KW-0732">Signal</keyword>
<dbReference type="InterPro" id="IPR036465">
    <property type="entry name" value="vWFA_dom_sf"/>
</dbReference>
<accession>A0A4R6RJF9</accession>
<reference evidence="2 3" key="1">
    <citation type="submission" date="2019-03" db="EMBL/GenBank/DDBJ databases">
        <title>Genomic Encyclopedia of Type Strains, Phase IV (KMG-IV): sequencing the most valuable type-strain genomes for metagenomic binning, comparative biology and taxonomic classification.</title>
        <authorList>
            <person name="Goeker M."/>
        </authorList>
    </citation>
    <scope>NUCLEOTIDE SEQUENCE [LARGE SCALE GENOMIC DNA]</scope>
    <source>
        <strain evidence="2 3">DSM 102969</strain>
    </source>
</reference>
<keyword evidence="3" id="KW-1185">Reference proteome</keyword>
<protein>
    <submittedName>
        <fullName evidence="2">Uncharacterized protein DUF1194</fullName>
    </submittedName>
</protein>
<dbReference type="InterPro" id="IPR010607">
    <property type="entry name" value="DUF1194"/>
</dbReference>
<dbReference type="Pfam" id="PF06707">
    <property type="entry name" value="DUF1194"/>
    <property type="match status" value="1"/>
</dbReference>
<evidence type="ECO:0000313" key="2">
    <source>
        <dbReference type="EMBL" id="TDP86699.1"/>
    </source>
</evidence>
<dbReference type="SUPFAM" id="SSF53300">
    <property type="entry name" value="vWA-like"/>
    <property type="match status" value="1"/>
</dbReference>
<comment type="caution">
    <text evidence="2">The sequence shown here is derived from an EMBL/GenBank/DDBJ whole genome shotgun (WGS) entry which is preliminary data.</text>
</comment>
<evidence type="ECO:0000256" key="1">
    <source>
        <dbReference type="SAM" id="SignalP"/>
    </source>
</evidence>
<organism evidence="2 3">
    <name type="scientific">Oharaeibacter diazotrophicus</name>
    <dbReference type="NCBI Taxonomy" id="1920512"/>
    <lineage>
        <taxon>Bacteria</taxon>
        <taxon>Pseudomonadati</taxon>
        <taxon>Pseudomonadota</taxon>
        <taxon>Alphaproteobacteria</taxon>
        <taxon>Hyphomicrobiales</taxon>
        <taxon>Pleomorphomonadaceae</taxon>
        <taxon>Oharaeibacter</taxon>
    </lineage>
</organism>
<proteinExistence type="predicted"/>